<keyword evidence="1" id="KW-0732">Signal</keyword>
<keyword evidence="2" id="KW-1185">Reference proteome</keyword>
<dbReference type="GeneID" id="108733248"/>
<evidence type="ECO:0000313" key="2">
    <source>
        <dbReference type="Proteomes" id="UP000192223"/>
    </source>
</evidence>
<protein>
    <submittedName>
        <fullName evidence="3">Translation initiation factor IF-2-like isoform X1</fullName>
    </submittedName>
</protein>
<name>A0A1W4W6X1_AGRPL</name>
<gene>
    <name evidence="3" type="primary">LOC108733248</name>
</gene>
<sequence length="113" mass="10645">MNSLIISFFCVAIAAASCSVLGYAGPLYGGVGLKGPSAGATVSGPSGTITAASDSGAVGAAPGVAAAYAAAPLVVAPAPAVLPAGPAVVEARTAPWAAWGAAPWAPAAVRTIW</sequence>
<reference evidence="3" key="1">
    <citation type="submission" date="2025-08" db="UniProtKB">
        <authorList>
            <consortium name="RefSeq"/>
        </authorList>
    </citation>
    <scope>IDENTIFICATION</scope>
    <source>
        <tissue evidence="3">Entire body</tissue>
    </source>
</reference>
<evidence type="ECO:0000313" key="3">
    <source>
        <dbReference type="RefSeq" id="XP_018319839.1"/>
    </source>
</evidence>
<dbReference type="AlphaFoldDB" id="A0A1W4W6X1"/>
<feature type="chain" id="PRO_5010704339" evidence="1">
    <location>
        <begin position="25"/>
        <end position="113"/>
    </location>
</feature>
<feature type="signal peptide" evidence="1">
    <location>
        <begin position="1"/>
        <end position="24"/>
    </location>
</feature>
<dbReference type="Proteomes" id="UP000192223">
    <property type="component" value="Unplaced"/>
</dbReference>
<organism evidence="2 3">
    <name type="scientific">Agrilus planipennis</name>
    <name type="common">Emerald ash borer</name>
    <name type="synonym">Agrilus marcopoli</name>
    <dbReference type="NCBI Taxonomy" id="224129"/>
    <lineage>
        <taxon>Eukaryota</taxon>
        <taxon>Metazoa</taxon>
        <taxon>Ecdysozoa</taxon>
        <taxon>Arthropoda</taxon>
        <taxon>Hexapoda</taxon>
        <taxon>Insecta</taxon>
        <taxon>Pterygota</taxon>
        <taxon>Neoptera</taxon>
        <taxon>Endopterygota</taxon>
        <taxon>Coleoptera</taxon>
        <taxon>Polyphaga</taxon>
        <taxon>Elateriformia</taxon>
        <taxon>Buprestoidea</taxon>
        <taxon>Buprestidae</taxon>
        <taxon>Agrilinae</taxon>
        <taxon>Agrilus</taxon>
    </lineage>
</organism>
<proteinExistence type="predicted"/>
<evidence type="ECO:0000256" key="1">
    <source>
        <dbReference type="SAM" id="SignalP"/>
    </source>
</evidence>
<dbReference type="KEGG" id="apln:108733248"/>
<dbReference type="InParanoid" id="A0A1W4W6X1"/>
<accession>A0A1W4W6X1</accession>
<dbReference type="RefSeq" id="XP_018319839.1">
    <property type="nucleotide sequence ID" value="XM_018464337.1"/>
</dbReference>